<feature type="transmembrane region" description="Helical" evidence="24">
    <location>
        <begin position="5"/>
        <end position="22"/>
    </location>
</feature>
<comment type="caution">
    <text evidence="25">The sequence shown here is derived from an EMBL/GenBank/DDBJ whole genome shotgun (WGS) entry which is preliminary data.</text>
</comment>
<evidence type="ECO:0000256" key="18">
    <source>
        <dbReference type="ARBA" id="ARBA00029893"/>
    </source>
</evidence>
<organism evidence="25 26">
    <name type="scientific">Candidatus Faecousia excrementigallinarum</name>
    <dbReference type="NCBI Taxonomy" id="2840806"/>
    <lineage>
        <taxon>Bacteria</taxon>
        <taxon>Bacillati</taxon>
        <taxon>Bacillota</taxon>
        <taxon>Clostridia</taxon>
        <taxon>Eubacteriales</taxon>
        <taxon>Oscillospiraceae</taxon>
        <taxon>Faecousia</taxon>
    </lineage>
</organism>
<evidence type="ECO:0000256" key="12">
    <source>
        <dbReference type="ARBA" id="ARBA00022695"/>
    </source>
</evidence>
<keyword evidence="8" id="KW-1003">Cell membrane</keyword>
<evidence type="ECO:0000256" key="7">
    <source>
        <dbReference type="ARBA" id="ARBA00019373"/>
    </source>
</evidence>
<evidence type="ECO:0000313" key="26">
    <source>
        <dbReference type="Proteomes" id="UP000886796"/>
    </source>
</evidence>
<proteinExistence type="inferred from homology"/>
<evidence type="ECO:0000256" key="16">
    <source>
        <dbReference type="ARBA" id="ARBA00023209"/>
    </source>
</evidence>
<keyword evidence="14" id="KW-0443">Lipid metabolism</keyword>
<evidence type="ECO:0000256" key="11">
    <source>
        <dbReference type="ARBA" id="ARBA00022692"/>
    </source>
</evidence>
<dbReference type="PANTHER" id="PTHR46382">
    <property type="entry name" value="PHOSPHATIDATE CYTIDYLYLTRANSFERASE"/>
    <property type="match status" value="1"/>
</dbReference>
<comment type="similarity">
    <text evidence="5">Belongs to the CDS family.</text>
</comment>
<dbReference type="EMBL" id="DVFK01000057">
    <property type="protein sequence ID" value="HIQ67604.1"/>
    <property type="molecule type" value="Genomic_DNA"/>
</dbReference>
<dbReference type="GO" id="GO:0016024">
    <property type="term" value="P:CDP-diacylglycerol biosynthetic process"/>
    <property type="evidence" value="ECO:0007669"/>
    <property type="project" value="TreeGrafter"/>
</dbReference>
<dbReference type="GO" id="GO:0005886">
    <property type="term" value="C:plasma membrane"/>
    <property type="evidence" value="ECO:0007669"/>
    <property type="project" value="UniProtKB-SubCell"/>
</dbReference>
<feature type="transmembrane region" description="Helical" evidence="24">
    <location>
        <begin position="28"/>
        <end position="47"/>
    </location>
</feature>
<reference evidence="25" key="2">
    <citation type="journal article" date="2021" name="PeerJ">
        <title>Extensive microbial diversity within the chicken gut microbiome revealed by metagenomics and culture.</title>
        <authorList>
            <person name="Gilroy R."/>
            <person name="Ravi A."/>
            <person name="Getino M."/>
            <person name="Pursley I."/>
            <person name="Horton D.L."/>
            <person name="Alikhan N.F."/>
            <person name="Baker D."/>
            <person name="Gharbi K."/>
            <person name="Hall N."/>
            <person name="Watson M."/>
            <person name="Adriaenssens E.M."/>
            <person name="Foster-Nyarko E."/>
            <person name="Jarju S."/>
            <person name="Secka A."/>
            <person name="Antonio M."/>
            <person name="Oren A."/>
            <person name="Chaudhuri R.R."/>
            <person name="La Ragione R."/>
            <person name="Hildebrand F."/>
            <person name="Pallen M.J."/>
        </authorList>
    </citation>
    <scope>NUCLEOTIDE SEQUENCE</scope>
    <source>
        <strain evidence="25">13361</strain>
    </source>
</reference>
<keyword evidence="10" id="KW-0808">Transferase</keyword>
<name>A0A9D0Z1U4_9FIRM</name>
<keyword evidence="17" id="KW-1208">Phospholipid metabolism</keyword>
<keyword evidence="12 25" id="KW-0548">Nucleotidyltransferase</keyword>
<evidence type="ECO:0000256" key="1">
    <source>
        <dbReference type="ARBA" id="ARBA00001698"/>
    </source>
</evidence>
<keyword evidence="13 24" id="KW-1133">Transmembrane helix</keyword>
<feature type="transmembrane region" description="Helical" evidence="24">
    <location>
        <begin position="174"/>
        <end position="196"/>
    </location>
</feature>
<accession>A0A9D0Z1U4</accession>
<evidence type="ECO:0000256" key="10">
    <source>
        <dbReference type="ARBA" id="ARBA00022679"/>
    </source>
</evidence>
<keyword evidence="9" id="KW-0444">Lipid biosynthesis</keyword>
<evidence type="ECO:0000313" key="25">
    <source>
        <dbReference type="EMBL" id="HIQ67604.1"/>
    </source>
</evidence>
<feature type="transmembrane region" description="Helical" evidence="24">
    <location>
        <begin position="54"/>
        <end position="69"/>
    </location>
</feature>
<comment type="subcellular location">
    <subcellularLocation>
        <location evidence="2">Cell membrane</location>
        <topology evidence="2">Multi-pass membrane protein</topology>
    </subcellularLocation>
</comment>
<feature type="transmembrane region" description="Helical" evidence="24">
    <location>
        <begin position="133"/>
        <end position="153"/>
    </location>
</feature>
<evidence type="ECO:0000256" key="21">
    <source>
        <dbReference type="ARBA" id="ARBA00032396"/>
    </source>
</evidence>
<feature type="transmembrane region" description="Helical" evidence="24">
    <location>
        <begin position="202"/>
        <end position="223"/>
    </location>
</feature>
<sequence>MKTRIITGAVLVVVLVVVLLVVPKIGAAYVFGLLCAIGAHELLWATGLVKKKRLVAYTAVAAFLVPVWCGYGMGYLWGLCLGLVFTAVLFGELLHSKAQLPVGQLALCYVGGLVIPFLLSALIRLLSYETGRFLVVVPFVMAFLSDTGAYFTGRFLGKHKLSPIISPKKTVEGVVGGVVAAIVGMLVYCLVVERAFHLEVNYLYGAVYGFVGSFAGVFGDLCFSAIKRQVGIKDYGHLMPGHGGVLDRFDSVCIVAPLTEVLILLIPVVK</sequence>
<evidence type="ECO:0000256" key="15">
    <source>
        <dbReference type="ARBA" id="ARBA00023136"/>
    </source>
</evidence>
<evidence type="ECO:0000256" key="14">
    <source>
        <dbReference type="ARBA" id="ARBA00023098"/>
    </source>
</evidence>
<evidence type="ECO:0000256" key="9">
    <source>
        <dbReference type="ARBA" id="ARBA00022516"/>
    </source>
</evidence>
<dbReference type="PANTHER" id="PTHR46382:SF1">
    <property type="entry name" value="PHOSPHATIDATE CYTIDYLYLTRANSFERASE"/>
    <property type="match status" value="1"/>
</dbReference>
<evidence type="ECO:0000256" key="13">
    <source>
        <dbReference type="ARBA" id="ARBA00022989"/>
    </source>
</evidence>
<dbReference type="AlphaFoldDB" id="A0A9D0Z1U4"/>
<evidence type="ECO:0000256" key="17">
    <source>
        <dbReference type="ARBA" id="ARBA00023264"/>
    </source>
</evidence>
<evidence type="ECO:0000256" key="24">
    <source>
        <dbReference type="SAM" id="Phobius"/>
    </source>
</evidence>
<evidence type="ECO:0000256" key="19">
    <source>
        <dbReference type="ARBA" id="ARBA00031825"/>
    </source>
</evidence>
<reference evidence="25" key="1">
    <citation type="submission" date="2020-10" db="EMBL/GenBank/DDBJ databases">
        <authorList>
            <person name="Gilroy R."/>
        </authorList>
    </citation>
    <scope>NUCLEOTIDE SEQUENCE</scope>
    <source>
        <strain evidence="25">13361</strain>
    </source>
</reference>
<evidence type="ECO:0000256" key="5">
    <source>
        <dbReference type="ARBA" id="ARBA00010185"/>
    </source>
</evidence>
<keyword evidence="16" id="KW-0594">Phospholipid biosynthesis</keyword>
<evidence type="ECO:0000256" key="22">
    <source>
        <dbReference type="ARBA" id="ARBA00032743"/>
    </source>
</evidence>
<dbReference type="GO" id="GO:0004605">
    <property type="term" value="F:phosphatidate cytidylyltransferase activity"/>
    <property type="evidence" value="ECO:0007669"/>
    <property type="project" value="UniProtKB-EC"/>
</dbReference>
<comment type="catalytic activity">
    <reaction evidence="1">
        <text>a 1,2-diacyl-sn-glycero-3-phosphate + CTP + H(+) = a CDP-1,2-diacyl-sn-glycerol + diphosphate</text>
        <dbReference type="Rhea" id="RHEA:16229"/>
        <dbReference type="ChEBI" id="CHEBI:15378"/>
        <dbReference type="ChEBI" id="CHEBI:33019"/>
        <dbReference type="ChEBI" id="CHEBI:37563"/>
        <dbReference type="ChEBI" id="CHEBI:58332"/>
        <dbReference type="ChEBI" id="CHEBI:58608"/>
        <dbReference type="EC" id="2.7.7.41"/>
    </reaction>
</comment>
<evidence type="ECO:0000256" key="8">
    <source>
        <dbReference type="ARBA" id="ARBA00022475"/>
    </source>
</evidence>
<evidence type="ECO:0000256" key="6">
    <source>
        <dbReference type="ARBA" id="ARBA00012487"/>
    </source>
</evidence>
<dbReference type="Proteomes" id="UP000886796">
    <property type="component" value="Unassembled WGS sequence"/>
</dbReference>
<evidence type="ECO:0000256" key="3">
    <source>
        <dbReference type="ARBA" id="ARBA00005119"/>
    </source>
</evidence>
<keyword evidence="15 24" id="KW-0472">Membrane</keyword>
<evidence type="ECO:0000256" key="4">
    <source>
        <dbReference type="ARBA" id="ARBA00005189"/>
    </source>
</evidence>
<keyword evidence="11 24" id="KW-0812">Transmembrane</keyword>
<feature type="transmembrane region" description="Helical" evidence="24">
    <location>
        <begin position="106"/>
        <end position="127"/>
    </location>
</feature>
<evidence type="ECO:0000256" key="20">
    <source>
        <dbReference type="ARBA" id="ARBA00032253"/>
    </source>
</evidence>
<dbReference type="EC" id="2.7.7.41" evidence="6"/>
<protein>
    <recommendedName>
        <fullName evidence="7">Phosphatidate cytidylyltransferase</fullName>
        <ecNumber evidence="6">2.7.7.41</ecNumber>
    </recommendedName>
    <alternativeName>
        <fullName evidence="20">CDP-DAG synthase</fullName>
    </alternativeName>
    <alternativeName>
        <fullName evidence="22">CDP-DG synthase</fullName>
    </alternativeName>
    <alternativeName>
        <fullName evidence="18">CDP-diacylglycerol synthase</fullName>
    </alternativeName>
    <alternativeName>
        <fullName evidence="21">CDP-diglyceride pyrophosphorylase</fullName>
    </alternativeName>
    <alternativeName>
        <fullName evidence="23">CDP-diglyceride synthase</fullName>
    </alternativeName>
    <alternativeName>
        <fullName evidence="19">CTP:phosphatidate cytidylyltransferase</fullName>
    </alternativeName>
</protein>
<gene>
    <name evidence="25" type="ORF">IAB74_03735</name>
</gene>
<comment type="pathway">
    <text evidence="3">Phospholipid metabolism; CDP-diacylglycerol biosynthesis; CDP-diacylglycerol from sn-glycerol 3-phosphate: step 3/3.</text>
</comment>
<evidence type="ECO:0000256" key="23">
    <source>
        <dbReference type="ARBA" id="ARBA00033406"/>
    </source>
</evidence>
<evidence type="ECO:0000256" key="2">
    <source>
        <dbReference type="ARBA" id="ARBA00004651"/>
    </source>
</evidence>
<dbReference type="Pfam" id="PF01148">
    <property type="entry name" value="CTP_transf_1"/>
    <property type="match status" value="1"/>
</dbReference>
<comment type="pathway">
    <text evidence="4">Lipid metabolism.</text>
</comment>